<dbReference type="Gene3D" id="2.30.38.10">
    <property type="entry name" value="Luciferase, Domain 3"/>
    <property type="match status" value="1"/>
</dbReference>
<feature type="region of interest" description="Disordered" evidence="7">
    <location>
        <begin position="1030"/>
        <end position="1055"/>
    </location>
</feature>
<dbReference type="Gene3D" id="1.10.10.1830">
    <property type="entry name" value="Non-ribosomal peptide synthase, adenylation domain"/>
    <property type="match status" value="1"/>
</dbReference>
<dbReference type="InterPro" id="IPR009081">
    <property type="entry name" value="PP-bd_ACP"/>
</dbReference>
<dbReference type="InterPro" id="IPR000873">
    <property type="entry name" value="AMP-dep_synth/lig_dom"/>
</dbReference>
<dbReference type="InterPro" id="IPR044894">
    <property type="entry name" value="TubC_N_sf"/>
</dbReference>
<evidence type="ECO:0000256" key="6">
    <source>
        <dbReference type="ARBA" id="ARBA00033440"/>
    </source>
</evidence>
<sequence length="1348" mass="144072">MSAGELIEELGAAGIELWREEGQLRFRASRGAMTEERKAKLRSLKADLLTVLPEGQPSARPAAGESLWQDDPEARLEPFPLTDVQSAYLFGRNGAFAYGGVSCHIYEEFEYPADLDPERFQRAWDSLVRRHDALRVVIGEDGTQRVLPDLADTRIPVADLRGAPAEAVLRAIDAVRDEISHQVHPAGVRPMYELRLTRADDRSVLHVSVDFMALDWISIRLLLSELDRRYQRPDCELPALDASFRDYVLAEKRLRDTPRHTRDREYWMKRLDDLPGAPALPTRDDHDPATAPPLFRRLSTTVDSRVWQALKERAGGHGITAANAVLAAFAETIGRWSGGERFCLGLPVLNRIPLHPRVDRMLGDFTSLSVLAVDLEGRASFADRARAIGERVFDDLDHRLFSGVEVLRELARRRGRDAATALAVVFTGSIGVGGETASAAGRKARPVYGISQTPQVWIDCQVGDQLGGLDMNWDVREGIFPDGLVDDMFAAFVGLLHGLAASDATWSAVDPQPLPESQRARRAEANATEASTPGGLLHEPLMAYGREFPDRVAVIDATGSMTYGEWLGRAAAVAERLRAAGCAPGDFVGVLVDKSRAQVVGVLGVLLAGGVYVPVDLGQPRVRRDGILTAAGAKFVVVAESPDAAAADAPPPGVHAVDVTDVRPIPVAELPEPPRVAASELAYVMHTSGSTGTPKGVMISHEAAANTVHDINARFAVGAADRVLGLAALSFDLSVYDLFGPPALGAALVLPDATRRGDPSHWAAVVAEHGVTLWNSVPAQLQMLMHYLDVEPVALPTLRLALLSGDWIPLSLPAHAGRHVPDAELISLGGATEAAIWSNYHRITTVEPHWRSIPYGLPLANQRFHVLDSALRDRPELVPGDLYIAGAGLADGYLNDAERSAERFFAHPDTGERLYRTGDLGRYLPNGEIEFLGRADQQVKIRGHRIELGEIEAVLGEHPDVGTCVVLAAGRDAFERALVSFVIPARPGEPVDPLDLVGWVAQRLPGHMVPARVQVVDALPLTANGKVDRKRLLDSTPASAGSTVPGGEPAEPPHPGVEERIAQLWVEVLGGPVPSRTKGFFDAGGNSLLAAQFVGQVRERVPAAARIAFDVLLRALLDTPTVSGLGKWLQSGAAAEPVATPGAVPARQALVPLVMEGTGPVRLLVHDGTGTLAAYQELIEGLTGAGPLLGLTAPDADGYLGIAAAELIETLAGGYAREVLAAGFGEVEVIGYGLGGPIALELARALGEADATARLTILSGTAGQDAGESGSVLSHTAEAVACYDPAPYADDLTLLRPTESEKDTTEFWSELCLGDVTVVDVPGDHVTCLQRPNVSRTADAISTALTGR</sequence>
<proteinExistence type="inferred from homology"/>
<dbReference type="Pfam" id="PF00668">
    <property type="entry name" value="Condensation"/>
    <property type="match status" value="1"/>
</dbReference>
<evidence type="ECO:0000259" key="8">
    <source>
        <dbReference type="PROSITE" id="PS50075"/>
    </source>
</evidence>
<dbReference type="Gene3D" id="3.30.559.10">
    <property type="entry name" value="Chloramphenicol acetyltransferase-like domain"/>
    <property type="match status" value="1"/>
</dbReference>
<dbReference type="CDD" id="cd19535">
    <property type="entry name" value="Cyc_NRPS"/>
    <property type="match status" value="1"/>
</dbReference>
<dbReference type="NCBIfam" id="TIGR01733">
    <property type="entry name" value="AA-adenyl-dom"/>
    <property type="match status" value="1"/>
</dbReference>
<evidence type="ECO:0000256" key="7">
    <source>
        <dbReference type="SAM" id="MobiDB-lite"/>
    </source>
</evidence>
<dbReference type="InterPro" id="IPR023213">
    <property type="entry name" value="CAT-like_dom_sf"/>
</dbReference>
<dbReference type="InterPro" id="IPR025110">
    <property type="entry name" value="AMP-bd_C"/>
</dbReference>
<comment type="pathway">
    <text evidence="2">Siderophore biosynthesis; mycobactin biosynthesis.</text>
</comment>
<dbReference type="Pfam" id="PF00501">
    <property type="entry name" value="AMP-binding"/>
    <property type="match status" value="1"/>
</dbReference>
<feature type="region of interest" description="Disordered" evidence="7">
    <location>
        <begin position="512"/>
        <end position="531"/>
    </location>
</feature>
<dbReference type="PROSITE" id="PS00455">
    <property type="entry name" value="AMP_BINDING"/>
    <property type="match status" value="1"/>
</dbReference>
<dbReference type="Gene3D" id="3.30.300.30">
    <property type="match status" value="1"/>
</dbReference>
<dbReference type="PANTHER" id="PTHR45527">
    <property type="entry name" value="NONRIBOSOMAL PEPTIDE SYNTHETASE"/>
    <property type="match status" value="1"/>
</dbReference>
<dbReference type="Pfam" id="PF00550">
    <property type="entry name" value="PP-binding"/>
    <property type="match status" value="1"/>
</dbReference>
<comment type="similarity">
    <text evidence="3">Belongs to the ATP-dependent AMP-binding enzyme family. MbtB subfamily.</text>
</comment>
<dbReference type="InterPro" id="IPR010071">
    <property type="entry name" value="AA_adenyl_dom"/>
</dbReference>
<dbReference type="Gene3D" id="3.40.50.1820">
    <property type="entry name" value="alpha/beta hydrolase"/>
    <property type="match status" value="2"/>
</dbReference>
<keyword evidence="5" id="KW-0436">Ligase</keyword>
<dbReference type="InterPro" id="IPR041464">
    <property type="entry name" value="TubC_N"/>
</dbReference>
<dbReference type="RefSeq" id="WP_187220023.1">
    <property type="nucleotide sequence ID" value="NZ_JABVED010000004.1"/>
</dbReference>
<accession>A0ABR7L4A7</accession>
<dbReference type="PROSITE" id="PS50075">
    <property type="entry name" value="CARRIER"/>
    <property type="match status" value="1"/>
</dbReference>
<name>A0ABR7L4A7_9PSEU</name>
<dbReference type="InterPro" id="IPR020845">
    <property type="entry name" value="AMP-binding_CS"/>
</dbReference>
<gene>
    <name evidence="9" type="ORF">GPZ80_10050</name>
</gene>
<dbReference type="PANTHER" id="PTHR45527:SF10">
    <property type="entry name" value="PYOCHELIN SYNTHASE PCHF"/>
    <property type="match status" value="1"/>
</dbReference>
<evidence type="ECO:0000256" key="1">
    <source>
        <dbReference type="ARBA" id="ARBA00001957"/>
    </source>
</evidence>
<evidence type="ECO:0000256" key="5">
    <source>
        <dbReference type="ARBA" id="ARBA00022598"/>
    </source>
</evidence>
<dbReference type="SUPFAM" id="SSF53474">
    <property type="entry name" value="alpha/beta-Hydrolases"/>
    <property type="match status" value="1"/>
</dbReference>
<keyword evidence="10" id="KW-1185">Reference proteome</keyword>
<evidence type="ECO:0000313" key="10">
    <source>
        <dbReference type="Proteomes" id="UP000734823"/>
    </source>
</evidence>
<dbReference type="InterPro" id="IPR001242">
    <property type="entry name" value="Condensation_dom"/>
</dbReference>
<dbReference type="SUPFAM" id="SSF47336">
    <property type="entry name" value="ACP-like"/>
    <property type="match status" value="1"/>
</dbReference>
<evidence type="ECO:0000313" key="9">
    <source>
        <dbReference type="EMBL" id="MBC6447511.1"/>
    </source>
</evidence>
<dbReference type="Pfam" id="PF18563">
    <property type="entry name" value="TubC_N"/>
    <property type="match status" value="1"/>
</dbReference>
<dbReference type="CDD" id="cd12114">
    <property type="entry name" value="A_NRPS_TlmIV_like"/>
    <property type="match status" value="1"/>
</dbReference>
<dbReference type="Gene3D" id="3.40.50.980">
    <property type="match status" value="2"/>
</dbReference>
<dbReference type="InterPro" id="IPR029058">
    <property type="entry name" value="AB_hydrolase_fold"/>
</dbReference>
<evidence type="ECO:0000256" key="2">
    <source>
        <dbReference type="ARBA" id="ARBA00005102"/>
    </source>
</evidence>
<evidence type="ECO:0000256" key="3">
    <source>
        <dbReference type="ARBA" id="ARBA00007380"/>
    </source>
</evidence>
<dbReference type="Proteomes" id="UP000734823">
    <property type="component" value="Unassembled WGS sequence"/>
</dbReference>
<protein>
    <recommendedName>
        <fullName evidence="4">Phenyloxazoline synthase MbtB</fullName>
    </recommendedName>
    <alternativeName>
        <fullName evidence="6">Mycobactin synthetase protein B</fullName>
    </alternativeName>
</protein>
<dbReference type="Gene3D" id="3.30.559.30">
    <property type="entry name" value="Nonribosomal peptide synthetase, condensation domain"/>
    <property type="match status" value="1"/>
</dbReference>
<dbReference type="Pfam" id="PF13193">
    <property type="entry name" value="AMP-binding_C"/>
    <property type="match status" value="1"/>
</dbReference>
<dbReference type="Gene3D" id="1.10.1200.10">
    <property type="entry name" value="ACP-like"/>
    <property type="match status" value="1"/>
</dbReference>
<reference evidence="9 10" key="1">
    <citation type="submission" date="2020-06" db="EMBL/GenBank/DDBJ databases">
        <title>Actinokineospora xiongansis sp. nov., isolated from soil of Baiyangdian.</title>
        <authorList>
            <person name="Zhang X."/>
        </authorList>
    </citation>
    <scope>NUCLEOTIDE SEQUENCE [LARGE SCALE GENOMIC DNA]</scope>
    <source>
        <strain evidence="9 10">HBU206404</strain>
    </source>
</reference>
<dbReference type="EMBL" id="JABVED010000004">
    <property type="protein sequence ID" value="MBC6447511.1"/>
    <property type="molecule type" value="Genomic_DNA"/>
</dbReference>
<comment type="cofactor">
    <cofactor evidence="1">
        <name>pantetheine 4'-phosphate</name>
        <dbReference type="ChEBI" id="CHEBI:47942"/>
    </cofactor>
</comment>
<organism evidence="9 10">
    <name type="scientific">Actinokineospora xionganensis</name>
    <dbReference type="NCBI Taxonomy" id="2684470"/>
    <lineage>
        <taxon>Bacteria</taxon>
        <taxon>Bacillati</taxon>
        <taxon>Actinomycetota</taxon>
        <taxon>Actinomycetes</taxon>
        <taxon>Pseudonocardiales</taxon>
        <taxon>Pseudonocardiaceae</taxon>
        <taxon>Actinokineospora</taxon>
    </lineage>
</organism>
<comment type="caution">
    <text evidence="9">The sequence shown here is derived from an EMBL/GenBank/DDBJ whole genome shotgun (WGS) entry which is preliminary data.</text>
</comment>
<dbReference type="SUPFAM" id="SSF52777">
    <property type="entry name" value="CoA-dependent acyltransferases"/>
    <property type="match status" value="2"/>
</dbReference>
<dbReference type="SUPFAM" id="SSF56801">
    <property type="entry name" value="Acetyl-CoA synthetase-like"/>
    <property type="match status" value="1"/>
</dbReference>
<feature type="domain" description="Carrier" evidence="8">
    <location>
        <begin position="1052"/>
        <end position="1133"/>
    </location>
</feature>
<dbReference type="InterPro" id="IPR057737">
    <property type="entry name" value="Condensation_MtbB-like"/>
</dbReference>
<dbReference type="InterPro" id="IPR045851">
    <property type="entry name" value="AMP-bd_C_sf"/>
</dbReference>
<evidence type="ECO:0000256" key="4">
    <source>
        <dbReference type="ARBA" id="ARBA00016743"/>
    </source>
</evidence>
<dbReference type="InterPro" id="IPR036736">
    <property type="entry name" value="ACP-like_sf"/>
</dbReference>